<feature type="chain" id="PRO_5016373996" evidence="2">
    <location>
        <begin position="23"/>
        <end position="83"/>
    </location>
</feature>
<feature type="signal peptide" evidence="2">
    <location>
        <begin position="1"/>
        <end position="22"/>
    </location>
</feature>
<evidence type="ECO:0000313" key="4">
    <source>
        <dbReference type="Proteomes" id="UP000282483"/>
    </source>
</evidence>
<evidence type="ECO:0000256" key="2">
    <source>
        <dbReference type="SAM" id="SignalP"/>
    </source>
</evidence>
<proteinExistence type="predicted"/>
<gene>
    <name evidence="3" type="ORF">RVIR1_09890</name>
</gene>
<dbReference type="EMBL" id="AP018005">
    <property type="protein sequence ID" value="BBB15462.1"/>
    <property type="molecule type" value="Genomic_DNA"/>
</dbReference>
<sequence length="83" mass="8483">MKLKQALVLGLTTAVLAIPAFAADEAINATSQPSSVTTVEKSAVTPAKKEAVQKKGQKDALAANTAKDADLSKLSTANTTEAK</sequence>
<evidence type="ECO:0000313" key="3">
    <source>
        <dbReference type="EMBL" id="BBB15462.1"/>
    </source>
</evidence>
<keyword evidence="2" id="KW-0732">Signal</keyword>
<keyword evidence="4" id="KW-1185">Reference proteome</keyword>
<feature type="compositionally biased region" description="Basic and acidic residues" evidence="1">
    <location>
        <begin position="47"/>
        <end position="58"/>
    </location>
</feature>
<evidence type="ECO:0000256" key="1">
    <source>
        <dbReference type="SAM" id="MobiDB-lite"/>
    </source>
</evidence>
<dbReference type="Proteomes" id="UP000282483">
    <property type="component" value="Chromosome"/>
</dbReference>
<protein>
    <submittedName>
        <fullName evidence="3">Uncharacterized protein</fullName>
    </submittedName>
</protein>
<organism evidence="3 4">
    <name type="scientific">Candidatus Rickettsiella viridis</name>
    <dbReference type="NCBI Taxonomy" id="676208"/>
    <lineage>
        <taxon>Bacteria</taxon>
        <taxon>Pseudomonadati</taxon>
        <taxon>Pseudomonadota</taxon>
        <taxon>Gammaproteobacteria</taxon>
        <taxon>Legionellales</taxon>
        <taxon>Coxiellaceae</taxon>
        <taxon>Rickettsiella</taxon>
    </lineage>
</organism>
<reference evidence="3 4" key="1">
    <citation type="submission" date="2017-03" db="EMBL/GenBank/DDBJ databases">
        <title>The genome sequence of Candidatus Rickettsiella viridis.</title>
        <authorList>
            <person name="Nikoh N."/>
            <person name="Tsuchida T."/>
            <person name="Yamaguchi K."/>
            <person name="Maeda T."/>
            <person name="Shigenobu S."/>
            <person name="Fukatsu T."/>
        </authorList>
    </citation>
    <scope>NUCLEOTIDE SEQUENCE [LARGE SCALE GENOMIC DNA]</scope>
    <source>
        <strain evidence="3 4">Ap-RA04</strain>
    </source>
</reference>
<dbReference type="KEGG" id="rvi:RVIR1_09890"/>
<accession>A0A2Z5V4V2</accession>
<name>A0A2Z5V4V2_9COXI</name>
<dbReference type="RefSeq" id="WP_126322918.1">
    <property type="nucleotide sequence ID" value="NZ_AP018005.1"/>
</dbReference>
<dbReference type="AlphaFoldDB" id="A0A2Z5V4V2"/>
<feature type="region of interest" description="Disordered" evidence="1">
    <location>
        <begin position="32"/>
        <end position="63"/>
    </location>
</feature>